<name>A0ABX0TNI9_9SPHN</name>
<dbReference type="Proteomes" id="UP000727456">
    <property type="component" value="Unassembled WGS sequence"/>
</dbReference>
<dbReference type="EMBL" id="JAAOZC010000001">
    <property type="protein sequence ID" value="NIJ07087.1"/>
    <property type="molecule type" value="Genomic_DNA"/>
</dbReference>
<gene>
    <name evidence="1" type="ORF">FHS31_000669</name>
</gene>
<proteinExistence type="predicted"/>
<protein>
    <submittedName>
        <fullName evidence="1">Uncharacterized protein</fullName>
    </submittedName>
</protein>
<comment type="caution">
    <text evidence="1">The sequence shown here is derived from an EMBL/GenBank/DDBJ whole genome shotgun (WGS) entry which is preliminary data.</text>
</comment>
<evidence type="ECO:0000313" key="2">
    <source>
        <dbReference type="Proteomes" id="UP000727456"/>
    </source>
</evidence>
<evidence type="ECO:0000313" key="1">
    <source>
        <dbReference type="EMBL" id="NIJ07087.1"/>
    </source>
</evidence>
<sequence>MSALLSILFVATVAVGGATAWAITALYRFVHPG</sequence>
<reference evidence="1 2" key="1">
    <citation type="submission" date="2020-03" db="EMBL/GenBank/DDBJ databases">
        <title>Genomic Encyclopedia of Type Strains, Phase III (KMG-III): the genomes of soil and plant-associated and newly described type strains.</title>
        <authorList>
            <person name="Whitman W."/>
        </authorList>
    </citation>
    <scope>NUCLEOTIDE SEQUENCE [LARGE SCALE GENOMIC DNA]</scope>
    <source>
        <strain evidence="1 2">CECT 8804</strain>
    </source>
</reference>
<accession>A0ABX0TNI9</accession>
<keyword evidence="2" id="KW-1185">Reference proteome</keyword>
<organism evidence="1 2">
    <name type="scientific">Sphingomonas vulcanisoli</name>
    <dbReference type="NCBI Taxonomy" id="1658060"/>
    <lineage>
        <taxon>Bacteria</taxon>
        <taxon>Pseudomonadati</taxon>
        <taxon>Pseudomonadota</taxon>
        <taxon>Alphaproteobacteria</taxon>
        <taxon>Sphingomonadales</taxon>
        <taxon>Sphingomonadaceae</taxon>
        <taxon>Sphingomonas</taxon>
    </lineage>
</organism>